<gene>
    <name evidence="2" type="ORF">CO007_01460</name>
</gene>
<dbReference type="Gene3D" id="3.40.1440.10">
    <property type="entry name" value="GIY-YIG endonuclease"/>
    <property type="match status" value="1"/>
</dbReference>
<dbReference type="SUPFAM" id="SSF82771">
    <property type="entry name" value="GIY-YIG endonuclease"/>
    <property type="match status" value="1"/>
</dbReference>
<dbReference type="Pfam" id="PF01541">
    <property type="entry name" value="GIY-YIG"/>
    <property type="match status" value="1"/>
</dbReference>
<sequence>MLKSLSHDFIYIGYTDNLTRRLKEHNSGLVLSTKHYYPLDLIHYEAYKNQKDAKRREKYLKTNKGKTTLKTMLKEYFIEKS</sequence>
<dbReference type="AlphaFoldDB" id="A0A2M8GNF6"/>
<evidence type="ECO:0000313" key="2">
    <source>
        <dbReference type="EMBL" id="PJC82072.1"/>
    </source>
</evidence>
<comment type="caution">
    <text evidence="2">The sequence shown here is derived from an EMBL/GenBank/DDBJ whole genome shotgun (WGS) entry which is preliminary data.</text>
</comment>
<dbReference type="InterPro" id="IPR035901">
    <property type="entry name" value="GIY-YIG_endonuc_sf"/>
</dbReference>
<accession>A0A2M8GNF6</accession>
<evidence type="ECO:0000259" key="1">
    <source>
        <dbReference type="PROSITE" id="PS50164"/>
    </source>
</evidence>
<dbReference type="Proteomes" id="UP000229370">
    <property type="component" value="Unassembled WGS sequence"/>
</dbReference>
<evidence type="ECO:0000313" key="3">
    <source>
        <dbReference type="Proteomes" id="UP000229370"/>
    </source>
</evidence>
<feature type="domain" description="GIY-YIG" evidence="1">
    <location>
        <begin position="1"/>
        <end position="72"/>
    </location>
</feature>
<organism evidence="2 3">
    <name type="scientific">Candidatus Roizmanbacteria bacterium CG_4_8_14_3_um_filter_36_10</name>
    <dbReference type="NCBI Taxonomy" id="1974834"/>
    <lineage>
        <taxon>Bacteria</taxon>
        <taxon>Candidatus Roizmaniibacteriota</taxon>
    </lineage>
</organism>
<proteinExistence type="predicted"/>
<name>A0A2M8GNF6_9BACT</name>
<dbReference type="InterPro" id="IPR000305">
    <property type="entry name" value="GIY-YIG_endonuc"/>
</dbReference>
<dbReference type="EMBL" id="PFQK01000030">
    <property type="protein sequence ID" value="PJC82072.1"/>
    <property type="molecule type" value="Genomic_DNA"/>
</dbReference>
<reference evidence="3" key="1">
    <citation type="submission" date="2017-09" db="EMBL/GenBank/DDBJ databases">
        <title>Depth-based differentiation of microbial function through sediment-hosted aquifers and enrichment of novel symbionts in the deep terrestrial subsurface.</title>
        <authorList>
            <person name="Probst A.J."/>
            <person name="Ladd B."/>
            <person name="Jarett J.K."/>
            <person name="Geller-Mcgrath D.E."/>
            <person name="Sieber C.M.K."/>
            <person name="Emerson J.B."/>
            <person name="Anantharaman K."/>
            <person name="Thomas B.C."/>
            <person name="Malmstrom R."/>
            <person name="Stieglmeier M."/>
            <person name="Klingl A."/>
            <person name="Woyke T."/>
            <person name="Ryan C.M."/>
            <person name="Banfield J.F."/>
        </authorList>
    </citation>
    <scope>NUCLEOTIDE SEQUENCE [LARGE SCALE GENOMIC DNA]</scope>
</reference>
<protein>
    <submittedName>
        <fullName evidence="2">Excinuclease ABC subunit C</fullName>
    </submittedName>
</protein>
<dbReference type="PROSITE" id="PS50164">
    <property type="entry name" value="GIY_YIG"/>
    <property type="match status" value="1"/>
</dbReference>